<evidence type="ECO:0000313" key="2">
    <source>
        <dbReference type="EMBL" id="RVU25613.1"/>
    </source>
</evidence>
<comment type="caution">
    <text evidence="2">The sequence shown here is derived from an EMBL/GenBank/DDBJ whole genome shotgun (WGS) entry which is preliminary data.</text>
</comment>
<dbReference type="PANTHER" id="PTHR34580">
    <property type="match status" value="1"/>
</dbReference>
<dbReference type="PROSITE" id="PS52050">
    <property type="entry name" value="WYL"/>
    <property type="match status" value="1"/>
</dbReference>
<dbReference type="Proteomes" id="UP000282832">
    <property type="component" value="Unassembled WGS sequence"/>
</dbReference>
<organism evidence="2 3">
    <name type="scientific">Sandaracinomonas limnophila</name>
    <dbReference type="NCBI Taxonomy" id="1862386"/>
    <lineage>
        <taxon>Bacteria</taxon>
        <taxon>Pseudomonadati</taxon>
        <taxon>Bacteroidota</taxon>
        <taxon>Cytophagia</taxon>
        <taxon>Cytophagales</taxon>
        <taxon>Flectobacillaceae</taxon>
        <taxon>Sandaracinomonas</taxon>
    </lineage>
</organism>
<dbReference type="PANTHER" id="PTHR34580:SF9">
    <property type="entry name" value="SLL5097 PROTEIN"/>
    <property type="match status" value="1"/>
</dbReference>
<protein>
    <submittedName>
        <fullName evidence="2">WYL domain-containing transcriptional regulator</fullName>
    </submittedName>
</protein>
<sequence length="353" mass="41659">MNTLDRIRELNNCLMKKGFTVNFQSFSHYLTEKFDLPSYSERSFNRDMRDLKDLLAERFPDLEKEGELIKFSRARNEFYLIRENLTAFSGFSQQEMEQLSQSIELNKHLFTDGTGKGIFQKLAAIGLENRLSKYHQEVTWPVLQLIKDGERSGEQWLEPLMEKIYRLEVVELVHKGLKQSSGLKRLKGLPVLIKEYNNGWYTGWYLLFYPIKKDSHLVRPNVNDLWCFALDRILEVNSLPEKYEVRISTDFKPNTYFDHILGIISQQAAGQKPERIELALKSNSWLLNYLKKYPIHASQKLSETEATYIIELKMEINRELEDFIFQHLDEFQVLSPQRLKDGLRNRLKLLIPL</sequence>
<accession>A0A437PTM2</accession>
<proteinExistence type="predicted"/>
<dbReference type="OrthoDB" id="43316at2"/>
<dbReference type="InterPro" id="IPR051534">
    <property type="entry name" value="CBASS_pafABC_assoc_protein"/>
</dbReference>
<dbReference type="Pfam" id="PF25583">
    <property type="entry name" value="WCX"/>
    <property type="match status" value="1"/>
</dbReference>
<name>A0A437PTM2_9BACT</name>
<reference evidence="2 3" key="1">
    <citation type="submission" date="2019-01" db="EMBL/GenBank/DDBJ databases">
        <authorList>
            <person name="Chen W.-M."/>
        </authorList>
    </citation>
    <scope>NUCLEOTIDE SEQUENCE [LARGE SCALE GENOMIC DNA]</scope>
    <source>
        <strain evidence="2 3">FSY-15</strain>
    </source>
</reference>
<keyword evidence="3" id="KW-1185">Reference proteome</keyword>
<dbReference type="InterPro" id="IPR057727">
    <property type="entry name" value="WCX_dom"/>
</dbReference>
<evidence type="ECO:0000313" key="3">
    <source>
        <dbReference type="Proteomes" id="UP000282832"/>
    </source>
</evidence>
<dbReference type="AlphaFoldDB" id="A0A437PTM2"/>
<feature type="domain" description="WCX" evidence="1">
    <location>
        <begin position="289"/>
        <end position="348"/>
    </location>
</feature>
<dbReference type="EMBL" id="SACY01000002">
    <property type="protein sequence ID" value="RVU25613.1"/>
    <property type="molecule type" value="Genomic_DNA"/>
</dbReference>
<dbReference type="RefSeq" id="WP_127802766.1">
    <property type="nucleotide sequence ID" value="NZ_SACY01000002.1"/>
</dbReference>
<evidence type="ECO:0000259" key="1">
    <source>
        <dbReference type="Pfam" id="PF25583"/>
    </source>
</evidence>
<gene>
    <name evidence="2" type="ORF">EOJ36_04125</name>
</gene>